<feature type="transmembrane region" description="Helical" evidence="1">
    <location>
        <begin position="17"/>
        <end position="39"/>
    </location>
</feature>
<keyword evidence="1" id="KW-1133">Transmembrane helix</keyword>
<gene>
    <name evidence="2" type="ORF">NJ959_29875</name>
</gene>
<dbReference type="Proteomes" id="UP001204953">
    <property type="component" value="Unassembled WGS sequence"/>
</dbReference>
<evidence type="ECO:0000256" key="1">
    <source>
        <dbReference type="SAM" id="Phobius"/>
    </source>
</evidence>
<accession>A0AAE3KSH4</accession>
<organism evidence="2 3">
    <name type="scientific">Limnofasciculus baicalensis BBK-W-15</name>
    <dbReference type="NCBI Taxonomy" id="2699891"/>
    <lineage>
        <taxon>Bacteria</taxon>
        <taxon>Bacillati</taxon>
        <taxon>Cyanobacteriota</taxon>
        <taxon>Cyanophyceae</taxon>
        <taxon>Coleofasciculales</taxon>
        <taxon>Coleofasciculaceae</taxon>
        <taxon>Limnofasciculus</taxon>
        <taxon>Limnofasciculus baicalensis</taxon>
    </lineage>
</organism>
<evidence type="ECO:0000313" key="2">
    <source>
        <dbReference type="EMBL" id="MCP2732643.1"/>
    </source>
</evidence>
<dbReference type="EMBL" id="JAMZMM010000710">
    <property type="protein sequence ID" value="MCP2732643.1"/>
    <property type="molecule type" value="Genomic_DNA"/>
</dbReference>
<reference evidence="2" key="1">
    <citation type="submission" date="2022-06" db="EMBL/GenBank/DDBJ databases">
        <title>New cyanobacteria of genus Symplocastrum in benthos of Lake Baikal.</title>
        <authorList>
            <person name="Sorokovikova E."/>
            <person name="Tikhonova I."/>
            <person name="Krasnopeev A."/>
            <person name="Evseev P."/>
            <person name="Gladkikh A."/>
            <person name="Belykh O."/>
        </authorList>
    </citation>
    <scope>NUCLEOTIDE SEQUENCE</scope>
    <source>
        <strain evidence="2">BBK-W-15</strain>
    </source>
</reference>
<keyword evidence="1" id="KW-0812">Transmembrane</keyword>
<comment type="caution">
    <text evidence="2">The sequence shown here is derived from an EMBL/GenBank/DDBJ whole genome shotgun (WGS) entry which is preliminary data.</text>
</comment>
<keyword evidence="1" id="KW-0472">Membrane</keyword>
<sequence length="86" mass="9454">MSQHPTPQRHHIDPPGLWGNVILGSAIVHILAFGLLHLISMGSLQKWQGNRDFISVYLFSLPAKANTLAPARKPSSPKLPIKTTTH</sequence>
<name>A0AAE3KSH4_9CYAN</name>
<evidence type="ECO:0000313" key="3">
    <source>
        <dbReference type="Proteomes" id="UP001204953"/>
    </source>
</evidence>
<protein>
    <submittedName>
        <fullName evidence="2">Uncharacterized protein</fullName>
    </submittedName>
</protein>
<keyword evidence="3" id="KW-1185">Reference proteome</keyword>
<proteinExistence type="predicted"/>
<feature type="non-terminal residue" evidence="2">
    <location>
        <position position="86"/>
    </location>
</feature>
<dbReference type="AlphaFoldDB" id="A0AAE3KSH4"/>